<evidence type="ECO:0000256" key="1">
    <source>
        <dbReference type="SAM" id="MobiDB-lite"/>
    </source>
</evidence>
<reference evidence="3" key="1">
    <citation type="submission" date="2021-07" db="EMBL/GenBank/DDBJ databases">
        <authorList>
            <person name="Durling M."/>
        </authorList>
    </citation>
    <scope>NUCLEOTIDE SEQUENCE</scope>
</reference>
<dbReference type="AlphaFoldDB" id="A0A9N9L1Q4"/>
<feature type="signal peptide" evidence="2">
    <location>
        <begin position="1"/>
        <end position="18"/>
    </location>
</feature>
<evidence type="ECO:0000313" key="4">
    <source>
        <dbReference type="Proteomes" id="UP000696280"/>
    </source>
</evidence>
<organism evidence="3 4">
    <name type="scientific">Hymenoscyphus fraxineus</name>
    <dbReference type="NCBI Taxonomy" id="746836"/>
    <lineage>
        <taxon>Eukaryota</taxon>
        <taxon>Fungi</taxon>
        <taxon>Dikarya</taxon>
        <taxon>Ascomycota</taxon>
        <taxon>Pezizomycotina</taxon>
        <taxon>Leotiomycetes</taxon>
        <taxon>Helotiales</taxon>
        <taxon>Helotiaceae</taxon>
        <taxon>Hymenoscyphus</taxon>
    </lineage>
</organism>
<evidence type="ECO:0000313" key="3">
    <source>
        <dbReference type="EMBL" id="CAG8955452.1"/>
    </source>
</evidence>
<proteinExistence type="predicted"/>
<name>A0A9N9L1Q4_9HELO</name>
<protein>
    <submittedName>
        <fullName evidence="3">Uncharacterized protein</fullName>
    </submittedName>
</protein>
<dbReference type="OrthoDB" id="4500945at2759"/>
<evidence type="ECO:0000256" key="2">
    <source>
        <dbReference type="SAM" id="SignalP"/>
    </source>
</evidence>
<feature type="compositionally biased region" description="Low complexity" evidence="1">
    <location>
        <begin position="66"/>
        <end position="75"/>
    </location>
</feature>
<dbReference type="EMBL" id="CAJVRL010000063">
    <property type="protein sequence ID" value="CAG8955452.1"/>
    <property type="molecule type" value="Genomic_DNA"/>
</dbReference>
<dbReference type="Proteomes" id="UP000696280">
    <property type="component" value="Unassembled WGS sequence"/>
</dbReference>
<comment type="caution">
    <text evidence="3">The sequence shown here is derived from an EMBL/GenBank/DDBJ whole genome shotgun (WGS) entry which is preliminary data.</text>
</comment>
<accession>A0A9N9L1Q4</accession>
<gene>
    <name evidence="3" type="ORF">HYFRA_00010318</name>
</gene>
<keyword evidence="4" id="KW-1185">Reference proteome</keyword>
<feature type="chain" id="PRO_5040447458" evidence="2">
    <location>
        <begin position="19"/>
        <end position="142"/>
    </location>
</feature>
<sequence length="142" mass="14564">MQFFATAALLFVAVSAVAIPPPAPSSTPAPDPAAIAKQYADFDFTPMAKAIAEADDIAIAEAKAAKKGTATIKTSATEEEEDATFDQSSEIQDRDLTKRGCFGLSPTSKIGKICIEACVGTCTLASAGLASTLCAKACSIQL</sequence>
<feature type="region of interest" description="Disordered" evidence="1">
    <location>
        <begin position="66"/>
        <end position="90"/>
    </location>
</feature>
<keyword evidence="2" id="KW-0732">Signal</keyword>